<dbReference type="EMBL" id="CAJPDR010000258">
    <property type="protein sequence ID" value="CAF9928891.1"/>
    <property type="molecule type" value="Genomic_DNA"/>
</dbReference>
<gene>
    <name evidence="1" type="ORF">ALECFALPRED_004164</name>
</gene>
<keyword evidence="2" id="KW-1185">Reference proteome</keyword>
<evidence type="ECO:0000313" key="2">
    <source>
        <dbReference type="Proteomes" id="UP000664203"/>
    </source>
</evidence>
<accession>A0A8H3FQG0</accession>
<comment type="caution">
    <text evidence="1">The sequence shown here is derived from an EMBL/GenBank/DDBJ whole genome shotgun (WGS) entry which is preliminary data.</text>
</comment>
<organism evidence="1 2">
    <name type="scientific">Alectoria fallacina</name>
    <dbReference type="NCBI Taxonomy" id="1903189"/>
    <lineage>
        <taxon>Eukaryota</taxon>
        <taxon>Fungi</taxon>
        <taxon>Dikarya</taxon>
        <taxon>Ascomycota</taxon>
        <taxon>Pezizomycotina</taxon>
        <taxon>Lecanoromycetes</taxon>
        <taxon>OSLEUM clade</taxon>
        <taxon>Lecanoromycetidae</taxon>
        <taxon>Lecanorales</taxon>
        <taxon>Lecanorineae</taxon>
        <taxon>Parmeliaceae</taxon>
        <taxon>Alectoria</taxon>
    </lineage>
</organism>
<dbReference type="Proteomes" id="UP000664203">
    <property type="component" value="Unassembled WGS sequence"/>
</dbReference>
<reference evidence="1" key="1">
    <citation type="submission" date="2021-03" db="EMBL/GenBank/DDBJ databases">
        <authorList>
            <person name="Tagirdzhanova G."/>
        </authorList>
    </citation>
    <scope>NUCLEOTIDE SEQUENCE</scope>
</reference>
<dbReference type="AlphaFoldDB" id="A0A8H3FQG0"/>
<proteinExistence type="predicted"/>
<protein>
    <submittedName>
        <fullName evidence="1">Uncharacterized protein</fullName>
    </submittedName>
</protein>
<evidence type="ECO:0000313" key="1">
    <source>
        <dbReference type="EMBL" id="CAF9928891.1"/>
    </source>
</evidence>
<sequence length="101" mass="11089">MRTRAVAQINFPLGKTKTRLEELGGSFSPINNSRKGKGSKTERIDIMQYGDAFNPIVSKDSIAHDAIDLASCAIYGRVGPWRGQTGNMKARRTKTHPQGTL</sequence>
<name>A0A8H3FQG0_9LECA</name>